<reference evidence="1 2" key="1">
    <citation type="submission" date="2022-10" db="EMBL/GenBank/DDBJ databases">
        <title>Comparative genomic analysis of Cohnella hashimotonis sp. nov., isolated from the International Space Station.</title>
        <authorList>
            <person name="Simpson A."/>
            <person name="Venkateswaran K."/>
        </authorList>
    </citation>
    <scope>NUCLEOTIDE SEQUENCE [LARGE SCALE GENOMIC DNA]</scope>
    <source>
        <strain evidence="1 2">DSM 18997</strain>
    </source>
</reference>
<gene>
    <name evidence="1" type="ORF">OMP38_04960</name>
</gene>
<keyword evidence="2" id="KW-1185">Reference proteome</keyword>
<name>A0A9X4KE03_9BACL</name>
<dbReference type="Pfam" id="PF08819">
    <property type="entry name" value="DUF1802"/>
    <property type="match status" value="1"/>
</dbReference>
<evidence type="ECO:0000313" key="1">
    <source>
        <dbReference type="EMBL" id="MDG0790271.1"/>
    </source>
</evidence>
<dbReference type="Proteomes" id="UP001153387">
    <property type="component" value="Unassembled WGS sequence"/>
</dbReference>
<sequence>MEHPIALREWAVAVKALEAGKQIMVLRKGGIAEETKEFRLESPSFFLFRPTSISASIW</sequence>
<proteinExistence type="predicted"/>
<comment type="caution">
    <text evidence="1">The sequence shown here is derived from an EMBL/GenBank/DDBJ whole genome shotgun (WGS) entry which is preliminary data.</text>
</comment>
<accession>A0A9X4KE03</accession>
<evidence type="ECO:0000313" key="2">
    <source>
        <dbReference type="Proteomes" id="UP001153387"/>
    </source>
</evidence>
<dbReference type="AlphaFoldDB" id="A0A9X4KE03"/>
<organism evidence="1 2">
    <name type="scientific">Cohnella ginsengisoli</name>
    <dbReference type="NCBI Taxonomy" id="425004"/>
    <lineage>
        <taxon>Bacteria</taxon>
        <taxon>Bacillati</taxon>
        <taxon>Bacillota</taxon>
        <taxon>Bacilli</taxon>
        <taxon>Bacillales</taxon>
        <taxon>Paenibacillaceae</taxon>
        <taxon>Cohnella</taxon>
    </lineage>
</organism>
<protein>
    <submittedName>
        <fullName evidence="1">DUF1802 family protein</fullName>
    </submittedName>
</protein>
<dbReference type="EMBL" id="JAPDHZ010000002">
    <property type="protein sequence ID" value="MDG0790271.1"/>
    <property type="molecule type" value="Genomic_DNA"/>
</dbReference>
<dbReference type="InterPro" id="IPR014923">
    <property type="entry name" value="DUF1802"/>
</dbReference>